<dbReference type="GO" id="GO:0016758">
    <property type="term" value="F:hexosyltransferase activity"/>
    <property type="evidence" value="ECO:0007669"/>
    <property type="project" value="TreeGrafter"/>
</dbReference>
<dbReference type="CDD" id="cd06533">
    <property type="entry name" value="Glyco_transf_WecG_TagA"/>
    <property type="match status" value="1"/>
</dbReference>
<sequence length="263" mass="29322">MALGRQKMTQLVQTVDVLGVKVADIAAKKAHDLILRLAGDKKGGHFVATVNSEFVMLARKNKRFAHILADADLALADGAGVVFSKLIFGGKAHERIAGVDLIEKLCAKSTKKVIRVGFLGGFGDIAEGVAKRQKLANPNLKVVFAGPGDPTISYDSRLKKQLLASGRIDILFVAYGMGKQEFWIERFKNKLNVGVFIGVGGALDYLAEAKMRAPRLVQGWGLEWLWRLVLEPWRIWRMRVLPLFLFLVLKKKFRKIRFSSFFV</sequence>
<organism evidence="3 4">
    <name type="scientific">Candidatus Curtissbacteria bacterium RIFCSPHIGHO2_12_FULL_41_17</name>
    <dbReference type="NCBI Taxonomy" id="1797722"/>
    <lineage>
        <taxon>Bacteria</taxon>
        <taxon>Candidatus Curtissiibacteriota</taxon>
    </lineage>
</organism>
<name>A0A1F5HKW4_9BACT</name>
<comment type="caution">
    <text evidence="3">The sequence shown here is derived from an EMBL/GenBank/DDBJ whole genome shotgun (WGS) entry which is preliminary data.</text>
</comment>
<reference evidence="3 4" key="1">
    <citation type="journal article" date="2016" name="Nat. Commun.">
        <title>Thousands of microbial genomes shed light on interconnected biogeochemical processes in an aquifer system.</title>
        <authorList>
            <person name="Anantharaman K."/>
            <person name="Brown C.T."/>
            <person name="Hug L.A."/>
            <person name="Sharon I."/>
            <person name="Castelle C.J."/>
            <person name="Probst A.J."/>
            <person name="Thomas B.C."/>
            <person name="Singh A."/>
            <person name="Wilkins M.J."/>
            <person name="Karaoz U."/>
            <person name="Brodie E.L."/>
            <person name="Williams K.H."/>
            <person name="Hubbard S.S."/>
            <person name="Banfield J.F."/>
        </authorList>
    </citation>
    <scope>NUCLEOTIDE SEQUENCE [LARGE SCALE GENOMIC DNA]</scope>
</reference>
<keyword evidence="2" id="KW-0808">Transferase</keyword>
<proteinExistence type="predicted"/>
<dbReference type="EMBL" id="MFBL01000027">
    <property type="protein sequence ID" value="OGE04724.1"/>
    <property type="molecule type" value="Genomic_DNA"/>
</dbReference>
<dbReference type="Pfam" id="PF03808">
    <property type="entry name" value="Glyco_tran_WecG"/>
    <property type="match status" value="1"/>
</dbReference>
<protein>
    <recommendedName>
        <fullName evidence="5">Glycosyltransferase</fullName>
    </recommendedName>
</protein>
<dbReference type="NCBIfam" id="TIGR00696">
    <property type="entry name" value="wecG_tagA_cpsF"/>
    <property type="match status" value="1"/>
</dbReference>
<keyword evidence="1" id="KW-0328">Glycosyltransferase</keyword>
<dbReference type="PANTHER" id="PTHR34136">
    <property type="match status" value="1"/>
</dbReference>
<evidence type="ECO:0008006" key="5">
    <source>
        <dbReference type="Google" id="ProtNLM"/>
    </source>
</evidence>
<evidence type="ECO:0000313" key="4">
    <source>
        <dbReference type="Proteomes" id="UP000178369"/>
    </source>
</evidence>
<evidence type="ECO:0000256" key="2">
    <source>
        <dbReference type="ARBA" id="ARBA00022679"/>
    </source>
</evidence>
<evidence type="ECO:0000313" key="3">
    <source>
        <dbReference type="EMBL" id="OGE04724.1"/>
    </source>
</evidence>
<dbReference type="PANTHER" id="PTHR34136:SF1">
    <property type="entry name" value="UDP-N-ACETYL-D-MANNOSAMINURONIC ACID TRANSFERASE"/>
    <property type="match status" value="1"/>
</dbReference>
<dbReference type="Proteomes" id="UP000178369">
    <property type="component" value="Unassembled WGS sequence"/>
</dbReference>
<gene>
    <name evidence="3" type="ORF">A3F45_01265</name>
</gene>
<evidence type="ECO:0000256" key="1">
    <source>
        <dbReference type="ARBA" id="ARBA00022676"/>
    </source>
</evidence>
<dbReference type="AlphaFoldDB" id="A0A1F5HKW4"/>
<accession>A0A1F5HKW4</accession>
<dbReference type="InterPro" id="IPR004629">
    <property type="entry name" value="WecG_TagA_CpsF"/>
</dbReference>